<gene>
    <name evidence="3" type="ORF">HUR95_01850</name>
</gene>
<dbReference type="Pfam" id="PF01551">
    <property type="entry name" value="Peptidase_M23"/>
    <property type="match status" value="1"/>
</dbReference>
<dbReference type="Gene3D" id="2.70.70.10">
    <property type="entry name" value="Glucose Permease (Domain IIA)"/>
    <property type="match status" value="1"/>
</dbReference>
<accession>A0A8X8IB34</accession>
<organism evidence="3 4">
    <name type="scientific">Caldalkalibacillus thermarum (strain TA2.A1)</name>
    <dbReference type="NCBI Taxonomy" id="986075"/>
    <lineage>
        <taxon>Bacteria</taxon>
        <taxon>Bacillati</taxon>
        <taxon>Bacillota</taxon>
        <taxon>Bacilli</taxon>
        <taxon>Bacillales</taxon>
        <taxon>Bacillaceae</taxon>
        <taxon>Caldalkalibacillus</taxon>
    </lineage>
</organism>
<dbReference type="InterPro" id="IPR036779">
    <property type="entry name" value="LysM_dom_sf"/>
</dbReference>
<evidence type="ECO:0000259" key="2">
    <source>
        <dbReference type="PROSITE" id="PS51782"/>
    </source>
</evidence>
<feature type="domain" description="LysM" evidence="2">
    <location>
        <begin position="124"/>
        <end position="170"/>
    </location>
</feature>
<dbReference type="SUPFAM" id="SSF54106">
    <property type="entry name" value="LysM domain"/>
    <property type="match status" value="2"/>
</dbReference>
<dbReference type="PROSITE" id="PS51782">
    <property type="entry name" value="LYSM"/>
    <property type="match status" value="2"/>
</dbReference>
<feature type="region of interest" description="Disordered" evidence="1">
    <location>
        <begin position="184"/>
        <end position="223"/>
    </location>
</feature>
<dbReference type="Proteomes" id="UP000825179">
    <property type="component" value="Chromosome"/>
</dbReference>
<dbReference type="CDD" id="cd00118">
    <property type="entry name" value="LysM"/>
    <property type="match status" value="2"/>
</dbReference>
<dbReference type="EMBL" id="CP082237">
    <property type="protein sequence ID" value="QZT34190.1"/>
    <property type="molecule type" value="Genomic_DNA"/>
</dbReference>
<dbReference type="GO" id="GO:0004222">
    <property type="term" value="F:metalloendopeptidase activity"/>
    <property type="evidence" value="ECO:0007669"/>
    <property type="project" value="TreeGrafter"/>
</dbReference>
<dbReference type="PANTHER" id="PTHR21666">
    <property type="entry name" value="PEPTIDASE-RELATED"/>
    <property type="match status" value="1"/>
</dbReference>
<protein>
    <submittedName>
        <fullName evidence="3">M23 family metallopeptidase</fullName>
    </submittedName>
</protein>
<dbReference type="Pfam" id="PF01476">
    <property type="entry name" value="LysM"/>
    <property type="match status" value="2"/>
</dbReference>
<dbReference type="SMART" id="SM00257">
    <property type="entry name" value="LysM"/>
    <property type="match status" value="2"/>
</dbReference>
<dbReference type="AlphaFoldDB" id="A0A8X8IB34"/>
<evidence type="ECO:0000256" key="1">
    <source>
        <dbReference type="SAM" id="MobiDB-lite"/>
    </source>
</evidence>
<sequence>MGSVKKVVATTLVLTGGAAWQAMDGEASELREGGYLDEDLEELEAELLEKALRHYTNPLNRFHLEVEEEDREEYVTYIVQAGDTLSGIAQTFGIPVKEIVEQNGIANKNFIREGQELKIRLKEIKYVFRHGDTLETIAKRHGVGLEELFAHNAQLRFNNRTVFPGQMINIPTAPPEPVHQPVLTPPQHKAPVTVTSRTANRTTEGNEQERTVNSASPESSAASTGAVSASEIGLFSWPLKGQITSPFGMRWGRMHNGLDIANPEKQAAVRAARGGVVKQAYYHRGGYGHLVIIDHGQGVETYYAHLSQIIVSKGQPIAEGEVLGFQGMTGNATGYHLHFEVRLNNKPLNPIHYLP</sequence>
<evidence type="ECO:0000313" key="3">
    <source>
        <dbReference type="EMBL" id="QZT34190.1"/>
    </source>
</evidence>
<dbReference type="InterPro" id="IPR018392">
    <property type="entry name" value="LysM"/>
</dbReference>
<proteinExistence type="predicted"/>
<feature type="domain" description="LysM" evidence="2">
    <location>
        <begin position="75"/>
        <end position="119"/>
    </location>
</feature>
<keyword evidence="4" id="KW-1185">Reference proteome</keyword>
<dbReference type="PANTHER" id="PTHR21666:SF270">
    <property type="entry name" value="MUREIN HYDROLASE ACTIVATOR ENVC"/>
    <property type="match status" value="1"/>
</dbReference>
<reference evidence="3 4" key="1">
    <citation type="journal article" date="2020" name="Extremophiles">
        <title>Genomic analysis of Caldalkalibacillus thermarum TA2.A1 reveals aerobic alkaliphilic metabolism and evolutionary hallmarks linking alkaliphilic bacteria and plant life.</title>
        <authorList>
            <person name="de Jong S.I."/>
            <person name="van den Broek M.A."/>
            <person name="Merkel A.Y."/>
            <person name="de la Torre Cortes P."/>
            <person name="Kalamorz F."/>
            <person name="Cook G.M."/>
            <person name="van Loosdrecht M.C.M."/>
            <person name="McMillan D.G.G."/>
        </authorList>
    </citation>
    <scope>NUCLEOTIDE SEQUENCE [LARGE SCALE GENOMIC DNA]</scope>
    <source>
        <strain evidence="3 4">TA2.A1</strain>
    </source>
</reference>
<dbReference type="SUPFAM" id="SSF51261">
    <property type="entry name" value="Duplicated hybrid motif"/>
    <property type="match status" value="1"/>
</dbReference>
<dbReference type="Gene3D" id="3.10.350.10">
    <property type="entry name" value="LysM domain"/>
    <property type="match status" value="2"/>
</dbReference>
<name>A0A8X8IB34_CALTT</name>
<dbReference type="CDD" id="cd12797">
    <property type="entry name" value="M23_peptidase"/>
    <property type="match status" value="1"/>
</dbReference>
<dbReference type="InterPro" id="IPR011055">
    <property type="entry name" value="Dup_hybrid_motif"/>
</dbReference>
<dbReference type="InterPro" id="IPR050570">
    <property type="entry name" value="Cell_wall_metabolism_enzyme"/>
</dbReference>
<dbReference type="InterPro" id="IPR016047">
    <property type="entry name" value="M23ase_b-sheet_dom"/>
</dbReference>
<dbReference type="KEGG" id="cthu:HUR95_01850"/>
<feature type="compositionally biased region" description="Polar residues" evidence="1">
    <location>
        <begin position="193"/>
        <end position="218"/>
    </location>
</feature>
<evidence type="ECO:0000313" key="4">
    <source>
        <dbReference type="Proteomes" id="UP000825179"/>
    </source>
</evidence>